<keyword evidence="3" id="KW-1185">Reference proteome</keyword>
<accession>A0A084WMD2</accession>
<dbReference type="STRING" id="74873.A0A084WMD2"/>
<reference evidence="1 3" key="1">
    <citation type="journal article" date="2014" name="BMC Genomics">
        <title>Genome sequence of Anopheles sinensis provides insight into genetics basis of mosquito competence for malaria parasites.</title>
        <authorList>
            <person name="Zhou D."/>
            <person name="Zhang D."/>
            <person name="Ding G."/>
            <person name="Shi L."/>
            <person name="Hou Q."/>
            <person name="Ye Y."/>
            <person name="Xu Y."/>
            <person name="Zhou H."/>
            <person name="Xiong C."/>
            <person name="Li S."/>
            <person name="Yu J."/>
            <person name="Hong S."/>
            <person name="Yu X."/>
            <person name="Zou P."/>
            <person name="Chen C."/>
            <person name="Chang X."/>
            <person name="Wang W."/>
            <person name="Lv Y."/>
            <person name="Sun Y."/>
            <person name="Ma L."/>
            <person name="Shen B."/>
            <person name="Zhu C."/>
        </authorList>
    </citation>
    <scope>NUCLEOTIDE SEQUENCE [LARGE SCALE GENOMIC DNA]</scope>
</reference>
<gene>
    <name evidence="1" type="ORF">ZHAS_00019654</name>
</gene>
<proteinExistence type="predicted"/>
<dbReference type="VEuPathDB" id="VectorBase:ASIC019654"/>
<organism evidence="1">
    <name type="scientific">Anopheles sinensis</name>
    <name type="common">Mosquito</name>
    <dbReference type="NCBI Taxonomy" id="74873"/>
    <lineage>
        <taxon>Eukaryota</taxon>
        <taxon>Metazoa</taxon>
        <taxon>Ecdysozoa</taxon>
        <taxon>Arthropoda</taxon>
        <taxon>Hexapoda</taxon>
        <taxon>Insecta</taxon>
        <taxon>Pterygota</taxon>
        <taxon>Neoptera</taxon>
        <taxon>Endopterygota</taxon>
        <taxon>Diptera</taxon>
        <taxon>Nematocera</taxon>
        <taxon>Culicoidea</taxon>
        <taxon>Culicidae</taxon>
        <taxon>Anophelinae</taxon>
        <taxon>Anopheles</taxon>
    </lineage>
</organism>
<dbReference type="EnsemblMetazoa" id="ASIC019654-RA">
    <property type="protein sequence ID" value="ASIC019654-PA"/>
    <property type="gene ID" value="ASIC019654"/>
</dbReference>
<sequence>MANISMQEIEAVDDYWGPTFRTILEGNSHDQVSEQLESRIRSHDKDIERICNLANQSGTPNYDAIE</sequence>
<dbReference type="EMBL" id="ATLV01024425">
    <property type="status" value="NOT_ANNOTATED_CDS"/>
    <property type="molecule type" value="Genomic_DNA"/>
</dbReference>
<dbReference type="Proteomes" id="UP000030765">
    <property type="component" value="Unassembled WGS sequence"/>
</dbReference>
<dbReference type="AlphaFoldDB" id="A0A084WMD2"/>
<protein>
    <submittedName>
        <fullName evidence="1 2">Exocyst complex component 6</fullName>
    </submittedName>
</protein>
<dbReference type="VEuPathDB" id="VectorBase:ASIS008779"/>
<evidence type="ECO:0000313" key="3">
    <source>
        <dbReference type="Proteomes" id="UP000030765"/>
    </source>
</evidence>
<dbReference type="OrthoDB" id="10267033at2759"/>
<dbReference type="EMBL" id="KE525352">
    <property type="protein sequence ID" value="KFB51376.1"/>
    <property type="molecule type" value="Genomic_DNA"/>
</dbReference>
<name>A0A084WMD2_ANOSI</name>
<evidence type="ECO:0000313" key="2">
    <source>
        <dbReference type="EnsemblMetazoa" id="ASIC019654-PA"/>
    </source>
</evidence>
<evidence type="ECO:0000313" key="1">
    <source>
        <dbReference type="EMBL" id="KFB51376.1"/>
    </source>
</evidence>
<dbReference type="EMBL" id="ATLV01024424">
    <property type="status" value="NOT_ANNOTATED_CDS"/>
    <property type="molecule type" value="Genomic_DNA"/>
</dbReference>
<reference evidence="2" key="2">
    <citation type="submission" date="2020-05" db="UniProtKB">
        <authorList>
            <consortium name="EnsemblMetazoa"/>
        </authorList>
    </citation>
    <scope>IDENTIFICATION</scope>
</reference>